<accession>A0A8S9LU39</accession>
<dbReference type="GO" id="GO:0009506">
    <property type="term" value="C:plasmodesma"/>
    <property type="evidence" value="ECO:0007669"/>
    <property type="project" value="TreeGrafter"/>
</dbReference>
<name>A0A8S9LU39_BRACR</name>
<dbReference type="PROSITE" id="PS00108">
    <property type="entry name" value="PROTEIN_KINASE_ST"/>
    <property type="match status" value="1"/>
</dbReference>
<dbReference type="PANTHER" id="PTHR27003">
    <property type="entry name" value="OS07G0166700 PROTEIN"/>
    <property type="match status" value="1"/>
</dbReference>
<dbReference type="PROSITE" id="PS50011">
    <property type="entry name" value="PROTEIN_KINASE_DOM"/>
    <property type="match status" value="1"/>
</dbReference>
<dbReference type="Gene3D" id="1.10.510.10">
    <property type="entry name" value="Transferase(Phosphotransferase) domain 1"/>
    <property type="match status" value="1"/>
</dbReference>
<evidence type="ECO:0000313" key="2">
    <source>
        <dbReference type="EMBL" id="KAF2608673.1"/>
    </source>
</evidence>
<comment type="caution">
    <text evidence="2">The sequence shown here is derived from an EMBL/GenBank/DDBJ whole genome shotgun (WGS) entry which is preliminary data.</text>
</comment>
<sequence length="82" mass="9558">MHLVSLVGHCSENKKRIIVHDLDRPRFSWRQKLEICIGAARGLHYIHTDSARAIIHRDVKFANILFDEDFMDKVSEFGLPRS</sequence>
<feature type="domain" description="Protein kinase" evidence="1">
    <location>
        <begin position="1"/>
        <end position="82"/>
    </location>
</feature>
<dbReference type="InterPro" id="IPR045272">
    <property type="entry name" value="ANXUR1/2-like"/>
</dbReference>
<dbReference type="SUPFAM" id="SSF56112">
    <property type="entry name" value="Protein kinase-like (PK-like)"/>
    <property type="match status" value="1"/>
</dbReference>
<proteinExistence type="predicted"/>
<gene>
    <name evidence="2" type="ORF">F2Q68_00045048</name>
</gene>
<evidence type="ECO:0000259" key="1">
    <source>
        <dbReference type="PROSITE" id="PS50011"/>
    </source>
</evidence>
<dbReference type="InterPro" id="IPR011009">
    <property type="entry name" value="Kinase-like_dom_sf"/>
</dbReference>
<protein>
    <recommendedName>
        <fullName evidence="1">Protein kinase domain-containing protein</fullName>
    </recommendedName>
</protein>
<evidence type="ECO:0000313" key="3">
    <source>
        <dbReference type="Proteomes" id="UP000712281"/>
    </source>
</evidence>
<reference evidence="2" key="1">
    <citation type="submission" date="2019-12" db="EMBL/GenBank/DDBJ databases">
        <title>Genome sequencing and annotation of Brassica cretica.</title>
        <authorList>
            <person name="Studholme D.J."/>
            <person name="Sarris P.F."/>
        </authorList>
    </citation>
    <scope>NUCLEOTIDE SEQUENCE</scope>
    <source>
        <strain evidence="2">PFS-001/15</strain>
        <tissue evidence="2">Leaf</tissue>
    </source>
</reference>
<dbReference type="InterPro" id="IPR001245">
    <property type="entry name" value="Ser-Thr/Tyr_kinase_cat_dom"/>
</dbReference>
<dbReference type="Pfam" id="PF07714">
    <property type="entry name" value="PK_Tyr_Ser-Thr"/>
    <property type="match status" value="1"/>
</dbReference>
<organism evidence="2 3">
    <name type="scientific">Brassica cretica</name>
    <name type="common">Mustard</name>
    <dbReference type="NCBI Taxonomy" id="69181"/>
    <lineage>
        <taxon>Eukaryota</taxon>
        <taxon>Viridiplantae</taxon>
        <taxon>Streptophyta</taxon>
        <taxon>Embryophyta</taxon>
        <taxon>Tracheophyta</taxon>
        <taxon>Spermatophyta</taxon>
        <taxon>Magnoliopsida</taxon>
        <taxon>eudicotyledons</taxon>
        <taxon>Gunneridae</taxon>
        <taxon>Pentapetalae</taxon>
        <taxon>rosids</taxon>
        <taxon>malvids</taxon>
        <taxon>Brassicales</taxon>
        <taxon>Brassicaceae</taxon>
        <taxon>Brassiceae</taxon>
        <taxon>Brassica</taxon>
    </lineage>
</organism>
<dbReference type="PANTHER" id="PTHR27003:SF426">
    <property type="entry name" value="RECEPTOR-LIKE PROTEIN KINASE HERK 1"/>
    <property type="match status" value="1"/>
</dbReference>
<dbReference type="InterPro" id="IPR000719">
    <property type="entry name" value="Prot_kinase_dom"/>
</dbReference>
<dbReference type="EMBL" id="QGKW02000276">
    <property type="protein sequence ID" value="KAF2608673.1"/>
    <property type="molecule type" value="Genomic_DNA"/>
</dbReference>
<dbReference type="InterPro" id="IPR008271">
    <property type="entry name" value="Ser/Thr_kinase_AS"/>
</dbReference>
<dbReference type="AlphaFoldDB" id="A0A8S9LU39"/>
<dbReference type="GO" id="GO:0005524">
    <property type="term" value="F:ATP binding"/>
    <property type="evidence" value="ECO:0007669"/>
    <property type="project" value="InterPro"/>
</dbReference>
<dbReference type="Proteomes" id="UP000712281">
    <property type="component" value="Unassembled WGS sequence"/>
</dbReference>
<dbReference type="GO" id="GO:0005886">
    <property type="term" value="C:plasma membrane"/>
    <property type="evidence" value="ECO:0007669"/>
    <property type="project" value="TreeGrafter"/>
</dbReference>
<dbReference type="GO" id="GO:0004714">
    <property type="term" value="F:transmembrane receptor protein tyrosine kinase activity"/>
    <property type="evidence" value="ECO:0007669"/>
    <property type="project" value="InterPro"/>
</dbReference>